<dbReference type="Gene3D" id="3.90.550.10">
    <property type="entry name" value="Spore Coat Polysaccharide Biosynthesis Protein SpsA, Chain A"/>
    <property type="match status" value="1"/>
</dbReference>
<dbReference type="GO" id="GO:0016740">
    <property type="term" value="F:transferase activity"/>
    <property type="evidence" value="ECO:0007669"/>
    <property type="project" value="UniProtKB-KW"/>
</dbReference>
<dbReference type="HOGENOM" id="CLU_076334_0_0_0"/>
<accession>H1XTI8</accession>
<protein>
    <submittedName>
        <fullName evidence="3">Glycosyl transferase family 2</fullName>
    </submittedName>
    <submittedName>
        <fullName evidence="2">Glycosyltransferase involved in cell wall bisynthesis</fullName>
    </submittedName>
</protein>
<evidence type="ECO:0000313" key="4">
    <source>
        <dbReference type="Proteomes" id="UP000004671"/>
    </source>
</evidence>
<reference evidence="3 4" key="1">
    <citation type="submission" date="2011-09" db="EMBL/GenBank/DDBJ databases">
        <title>The permanent draft genome of Caldithrix abyssi DSM 13497.</title>
        <authorList>
            <consortium name="US DOE Joint Genome Institute (JGI-PGF)"/>
            <person name="Lucas S."/>
            <person name="Han J."/>
            <person name="Lapidus A."/>
            <person name="Bruce D."/>
            <person name="Goodwin L."/>
            <person name="Pitluck S."/>
            <person name="Peters L."/>
            <person name="Kyrpides N."/>
            <person name="Mavromatis K."/>
            <person name="Ivanova N."/>
            <person name="Mikhailova N."/>
            <person name="Chertkov O."/>
            <person name="Detter J.C."/>
            <person name="Tapia R."/>
            <person name="Han C."/>
            <person name="Land M."/>
            <person name="Hauser L."/>
            <person name="Markowitz V."/>
            <person name="Cheng J.-F."/>
            <person name="Hugenholtz P."/>
            <person name="Woyke T."/>
            <person name="Wu D."/>
            <person name="Spring S."/>
            <person name="Brambilla E."/>
            <person name="Klenk H.-P."/>
            <person name="Eisen J.A."/>
        </authorList>
    </citation>
    <scope>NUCLEOTIDE SEQUENCE [LARGE SCALE GENOMIC DNA]</scope>
    <source>
        <strain evidence="3 4">DSM 13497</strain>
    </source>
</reference>
<dbReference type="Pfam" id="PF00535">
    <property type="entry name" value="Glycos_transf_2"/>
    <property type="match status" value="1"/>
</dbReference>
<dbReference type="STRING" id="880073.Cabys_597"/>
<sequence>MFILITPVHNEYELLDDLVNCVTRSKFKPHIWVIVDDASNDGSEKKLKELAARHPFIRVKRLDEQPEYMGFHISEVFQAGMETVKDEIEHAQYIGFLDADIRFGPGYWRRLKEFLDDHARVGIVSGTLCSKNARGQWQVEPFQRKDNPRGGLRLVRGDCFRDIGGVPRSRAWDPVMNVKARTQGWQVVTLTDVFAVSVRPTDARFDRKSGELSRGQRDWHLHHPFFQVLTRAFFKSLKSKSLIGWYYIKGYLQEMRRGGEQFPDPAVREYYRKERSREWLRIIRARLTGGENVHGLIPQQVVPESKIFV</sequence>
<dbReference type="PaxDb" id="880073-Calab_1848"/>
<dbReference type="Proteomes" id="UP000183868">
    <property type="component" value="Chromosome"/>
</dbReference>
<dbReference type="Proteomes" id="UP000004671">
    <property type="component" value="Chromosome"/>
</dbReference>
<organism evidence="3 4">
    <name type="scientific">Caldithrix abyssi DSM 13497</name>
    <dbReference type="NCBI Taxonomy" id="880073"/>
    <lineage>
        <taxon>Bacteria</taxon>
        <taxon>Pseudomonadati</taxon>
        <taxon>Calditrichota</taxon>
        <taxon>Calditrichia</taxon>
        <taxon>Calditrichales</taxon>
        <taxon>Calditrichaceae</taxon>
        <taxon>Caldithrix</taxon>
    </lineage>
</organism>
<dbReference type="KEGG" id="caby:Cabys_597"/>
<dbReference type="EMBL" id="CP018099">
    <property type="protein sequence ID" value="APF17348.1"/>
    <property type="molecule type" value="Genomic_DNA"/>
</dbReference>
<feature type="domain" description="Glycosyltransferase 2-like" evidence="1">
    <location>
        <begin position="4"/>
        <end position="140"/>
    </location>
</feature>
<reference evidence="2 5" key="2">
    <citation type="submission" date="2016-11" db="EMBL/GenBank/DDBJ databases">
        <title>Genomic analysis of Caldithrix abyssi and proposal of a novel bacterial phylum Caldithrichaeota.</title>
        <authorList>
            <person name="Kublanov I."/>
            <person name="Sigalova O."/>
            <person name="Gavrilov S."/>
            <person name="Lebedinsky A."/>
            <person name="Ivanova N."/>
            <person name="Daum C."/>
            <person name="Reddy T."/>
            <person name="Klenk H.P."/>
            <person name="Goker M."/>
            <person name="Reva O."/>
            <person name="Miroshnichenko M."/>
            <person name="Kyprides N."/>
            <person name="Woyke T."/>
            <person name="Gelfand M."/>
        </authorList>
    </citation>
    <scope>NUCLEOTIDE SEQUENCE [LARGE SCALE GENOMIC DNA]</scope>
    <source>
        <strain evidence="2 5">LF13</strain>
    </source>
</reference>
<name>H1XTI8_CALAY</name>
<evidence type="ECO:0000313" key="2">
    <source>
        <dbReference type="EMBL" id="APF17348.1"/>
    </source>
</evidence>
<keyword evidence="4" id="KW-1185">Reference proteome</keyword>
<dbReference type="InParanoid" id="H1XTI8"/>
<dbReference type="SUPFAM" id="SSF53448">
    <property type="entry name" value="Nucleotide-diphospho-sugar transferases"/>
    <property type="match status" value="1"/>
</dbReference>
<dbReference type="CDD" id="cd00761">
    <property type="entry name" value="Glyco_tranf_GTA_type"/>
    <property type="match status" value="1"/>
</dbReference>
<keyword evidence="3" id="KW-0808">Transferase</keyword>
<dbReference type="AlphaFoldDB" id="H1XTI8"/>
<evidence type="ECO:0000313" key="3">
    <source>
        <dbReference type="EMBL" id="EHO41463.1"/>
    </source>
</evidence>
<evidence type="ECO:0000313" key="5">
    <source>
        <dbReference type="Proteomes" id="UP000183868"/>
    </source>
</evidence>
<dbReference type="OrthoDB" id="1142396at2"/>
<dbReference type="InterPro" id="IPR001173">
    <property type="entry name" value="Glyco_trans_2-like"/>
</dbReference>
<evidence type="ECO:0000259" key="1">
    <source>
        <dbReference type="Pfam" id="PF00535"/>
    </source>
</evidence>
<gene>
    <name evidence="2" type="ORF">Cabys_597</name>
    <name evidence="3" type="ORF">Calab_1848</name>
</gene>
<dbReference type="EMBL" id="CM001402">
    <property type="protein sequence ID" value="EHO41463.1"/>
    <property type="molecule type" value="Genomic_DNA"/>
</dbReference>
<dbReference type="eggNOG" id="COG0463">
    <property type="taxonomic scope" value="Bacteria"/>
</dbReference>
<proteinExistence type="predicted"/>
<dbReference type="RefSeq" id="WP_006928596.1">
    <property type="nucleotide sequence ID" value="NZ_CM001402.1"/>
</dbReference>
<dbReference type="InterPro" id="IPR029044">
    <property type="entry name" value="Nucleotide-diphossugar_trans"/>
</dbReference>